<dbReference type="Pfam" id="PF05437">
    <property type="entry name" value="AzlD"/>
    <property type="match status" value="1"/>
</dbReference>
<name>A0A1Q8TDQ5_9GAMM</name>
<reference evidence="2 3" key="1">
    <citation type="submission" date="2016-12" db="EMBL/GenBank/DDBJ databases">
        <title>Draft genome sequences of strains Salinicola socius SMB35, Salinicola sp. MH3R3-1 and Chromohalobacter sp. SMB17 from the Verkhnekamsk potash mining region of Russia.</title>
        <authorList>
            <person name="Mavrodi D.V."/>
            <person name="Olsson B.E."/>
            <person name="Korsakova E.S."/>
            <person name="Pyankova A."/>
            <person name="Mavrodi O.V."/>
            <person name="Plotnikova E.G."/>
        </authorList>
    </citation>
    <scope>NUCLEOTIDE SEQUENCE [LARGE SCALE GENOMIC DNA]</scope>
    <source>
        <strain evidence="2 3">SMB17</strain>
    </source>
</reference>
<comment type="caution">
    <text evidence="2">The sequence shown here is derived from an EMBL/GenBank/DDBJ whole genome shotgun (WGS) entry which is preliminary data.</text>
</comment>
<protein>
    <recommendedName>
        <fullName evidence="4">Branched-chain amino acid transport</fullName>
    </recommendedName>
</protein>
<dbReference type="EMBL" id="MSDQ01000018">
    <property type="protein sequence ID" value="OLO11806.1"/>
    <property type="molecule type" value="Genomic_DNA"/>
</dbReference>
<dbReference type="AlphaFoldDB" id="A0A1Q8TDQ5"/>
<keyword evidence="1" id="KW-0812">Transmembrane</keyword>
<keyword evidence="1" id="KW-1133">Transmembrane helix</keyword>
<keyword evidence="3" id="KW-1185">Reference proteome</keyword>
<sequence>MTWWSIVIAAGAGTFLIRYLPLLFGTHLARGEGRLSRFLGALGLAAIAALIALSMSDLWWQAPHWRGGVRLALGAAAVLLVQRLTPNVGLATLFGAGVYGAAGWALAD</sequence>
<organism evidence="2 3">
    <name type="scientific">Chromohalobacter japonicus</name>
    <dbReference type="NCBI Taxonomy" id="223900"/>
    <lineage>
        <taxon>Bacteria</taxon>
        <taxon>Pseudomonadati</taxon>
        <taxon>Pseudomonadota</taxon>
        <taxon>Gammaproteobacteria</taxon>
        <taxon>Oceanospirillales</taxon>
        <taxon>Halomonadaceae</taxon>
        <taxon>Chromohalobacter</taxon>
    </lineage>
</organism>
<accession>A0A1Q8TDQ5</accession>
<gene>
    <name evidence="2" type="ORF">BTW10_07360</name>
</gene>
<evidence type="ECO:0000313" key="3">
    <source>
        <dbReference type="Proteomes" id="UP000186806"/>
    </source>
</evidence>
<feature type="transmembrane region" description="Helical" evidence="1">
    <location>
        <begin position="38"/>
        <end position="59"/>
    </location>
</feature>
<dbReference type="RefSeq" id="WP_075368841.1">
    <property type="nucleotide sequence ID" value="NZ_MSDQ01000018.1"/>
</dbReference>
<dbReference type="STRING" id="223900.GCA_000821045_00949"/>
<keyword evidence="1" id="KW-0472">Membrane</keyword>
<feature type="transmembrane region" description="Helical" evidence="1">
    <location>
        <begin position="88"/>
        <end position="107"/>
    </location>
</feature>
<evidence type="ECO:0000256" key="1">
    <source>
        <dbReference type="SAM" id="Phobius"/>
    </source>
</evidence>
<dbReference type="Proteomes" id="UP000186806">
    <property type="component" value="Unassembled WGS sequence"/>
</dbReference>
<proteinExistence type="predicted"/>
<evidence type="ECO:0000313" key="2">
    <source>
        <dbReference type="EMBL" id="OLO11806.1"/>
    </source>
</evidence>
<evidence type="ECO:0008006" key="4">
    <source>
        <dbReference type="Google" id="ProtNLM"/>
    </source>
</evidence>
<dbReference type="InterPro" id="IPR008407">
    <property type="entry name" value="Brnchd-chn_aa_trnsp_AzlD"/>
</dbReference>
<feature type="transmembrane region" description="Helical" evidence="1">
    <location>
        <begin position="6"/>
        <end position="26"/>
    </location>
</feature>